<dbReference type="EMBL" id="RYZZ01000052">
    <property type="protein sequence ID" value="RUQ24252.1"/>
    <property type="molecule type" value="Genomic_DNA"/>
</dbReference>
<dbReference type="Gene3D" id="3.30.70.1350">
    <property type="entry name" value="Cation efflux protein, cytoplasmic domain"/>
    <property type="match status" value="1"/>
</dbReference>
<reference evidence="10 11" key="1">
    <citation type="submission" date="2018-12" db="EMBL/GenBank/DDBJ databases">
        <title>Bacillus chawlae sp. nov., Bacillus glennii sp. nov., and Bacillus saganii sp. nov. Isolated from the Vehicle Assembly Building at Kennedy Space Center where the Viking Spacecraft were Assembled.</title>
        <authorList>
            <person name="Seuylemezian A."/>
            <person name="Vaishampayan P."/>
        </authorList>
    </citation>
    <scope>NUCLEOTIDE SEQUENCE [LARGE SCALE GENOMIC DNA]</scope>
    <source>
        <strain evidence="10 11">L5</strain>
    </source>
</reference>
<evidence type="ECO:0000259" key="9">
    <source>
        <dbReference type="Pfam" id="PF16916"/>
    </source>
</evidence>
<accession>A0A3S0TWJ9</accession>
<comment type="subcellular location">
    <subcellularLocation>
        <location evidence="1">Membrane</location>
        <topology evidence="1">Multi-pass membrane protein</topology>
    </subcellularLocation>
</comment>
<dbReference type="SUPFAM" id="SSF160240">
    <property type="entry name" value="Cation efflux protein cytoplasmic domain-like"/>
    <property type="match status" value="1"/>
</dbReference>
<evidence type="ECO:0000256" key="2">
    <source>
        <dbReference type="ARBA" id="ARBA00008114"/>
    </source>
</evidence>
<evidence type="ECO:0000256" key="6">
    <source>
        <dbReference type="ARBA" id="ARBA00023136"/>
    </source>
</evidence>
<dbReference type="PANTHER" id="PTHR43840:SF50">
    <property type="entry name" value="MANGANESE EFFLUX SYSTEM PROTEIN MNES"/>
    <property type="match status" value="1"/>
</dbReference>
<comment type="caution">
    <text evidence="10">The sequence shown here is derived from an EMBL/GenBank/DDBJ whole genome shotgun (WGS) entry which is preliminary data.</text>
</comment>
<dbReference type="NCBIfam" id="TIGR01297">
    <property type="entry name" value="CDF"/>
    <property type="match status" value="1"/>
</dbReference>
<dbReference type="AlphaFoldDB" id="A0A3S0TWJ9"/>
<dbReference type="PANTHER" id="PTHR43840">
    <property type="entry name" value="MITOCHONDRIAL METAL TRANSPORTER 1-RELATED"/>
    <property type="match status" value="1"/>
</dbReference>
<dbReference type="FunFam" id="1.20.1510.10:FF:000006">
    <property type="entry name" value="Divalent cation efflux transporter"/>
    <property type="match status" value="1"/>
</dbReference>
<dbReference type="Pfam" id="PF16916">
    <property type="entry name" value="ZT_dimer"/>
    <property type="match status" value="1"/>
</dbReference>
<evidence type="ECO:0000256" key="1">
    <source>
        <dbReference type="ARBA" id="ARBA00004141"/>
    </source>
</evidence>
<feature type="transmembrane region" description="Helical" evidence="7">
    <location>
        <begin position="70"/>
        <end position="91"/>
    </location>
</feature>
<feature type="domain" description="Cation efflux protein cytoplasmic" evidence="9">
    <location>
        <begin position="241"/>
        <end position="317"/>
    </location>
</feature>
<feature type="transmembrane region" description="Helical" evidence="7">
    <location>
        <begin position="149"/>
        <end position="167"/>
    </location>
</feature>
<keyword evidence="5 7" id="KW-1133">Transmembrane helix</keyword>
<dbReference type="InterPro" id="IPR036837">
    <property type="entry name" value="Cation_efflux_CTD_sf"/>
</dbReference>
<evidence type="ECO:0000256" key="5">
    <source>
        <dbReference type="ARBA" id="ARBA00022989"/>
    </source>
</evidence>
<keyword evidence="4 7" id="KW-0812">Transmembrane</keyword>
<evidence type="ECO:0000259" key="8">
    <source>
        <dbReference type="Pfam" id="PF01545"/>
    </source>
</evidence>
<comment type="similarity">
    <text evidence="2">Belongs to the cation diffusion facilitator (CDF) transporter (TC 2.A.4) family.</text>
</comment>
<sequence>MDLSDTFSIDLPNYRLLSLFNPYHISGGKEIVQNNKINSAEKGAYISIAAYIFLAALKLTIGHYGNSRGLWADGLNNSTDIIASIAILVGLKISKRPPDDDHLYGHMRAETVASLLAAFIMISVGIQVIYSAIQSFISGTRESPDMLTAYTALFSALVMFGVYYYNVRLSKRINSASIHAVAQDNKSDALVSMGAFVGILGTKFGLDWLDSVAALAVGLIICRTAWEIFRDASHTLTDGFDETLLQEISETIAHANRVKDTSDLKARMHGNEVFLEATIHVDPLLTVIEGHDITEEIEQILEEKHEIKHTTLHVEPYLTSKRQPD</sequence>
<feature type="transmembrane region" description="Helical" evidence="7">
    <location>
        <begin position="112"/>
        <end position="137"/>
    </location>
</feature>
<dbReference type="InterPro" id="IPR058533">
    <property type="entry name" value="Cation_efflux_TM"/>
</dbReference>
<keyword evidence="11" id="KW-1185">Reference proteome</keyword>
<dbReference type="InterPro" id="IPR027470">
    <property type="entry name" value="Cation_efflux_CTD"/>
</dbReference>
<dbReference type="InterPro" id="IPR050291">
    <property type="entry name" value="CDF_Transporter"/>
</dbReference>
<organism evidence="10 11">
    <name type="scientific">Peribacillus cavernae</name>
    <dbReference type="NCBI Taxonomy" id="1674310"/>
    <lineage>
        <taxon>Bacteria</taxon>
        <taxon>Bacillati</taxon>
        <taxon>Bacillota</taxon>
        <taxon>Bacilli</taxon>
        <taxon>Bacillales</taxon>
        <taxon>Bacillaceae</taxon>
        <taxon>Peribacillus</taxon>
    </lineage>
</organism>
<keyword evidence="3" id="KW-0813">Transport</keyword>
<dbReference type="OrthoDB" id="9806522at2"/>
<feature type="transmembrane region" description="Helical" evidence="7">
    <location>
        <begin position="44"/>
        <end position="64"/>
    </location>
</feature>
<dbReference type="InterPro" id="IPR027469">
    <property type="entry name" value="Cation_efflux_TMD_sf"/>
</dbReference>
<dbReference type="Pfam" id="PF01545">
    <property type="entry name" value="Cation_efflux"/>
    <property type="match status" value="1"/>
</dbReference>
<evidence type="ECO:0000313" key="11">
    <source>
        <dbReference type="Proteomes" id="UP000267430"/>
    </source>
</evidence>
<evidence type="ECO:0000256" key="7">
    <source>
        <dbReference type="SAM" id="Phobius"/>
    </source>
</evidence>
<dbReference type="GO" id="GO:0008324">
    <property type="term" value="F:monoatomic cation transmembrane transporter activity"/>
    <property type="evidence" value="ECO:0007669"/>
    <property type="project" value="InterPro"/>
</dbReference>
<gene>
    <name evidence="10" type="ORF">ELQ35_21845</name>
</gene>
<dbReference type="Proteomes" id="UP000267430">
    <property type="component" value="Unassembled WGS sequence"/>
</dbReference>
<feature type="domain" description="Cation efflux protein transmembrane" evidence="8">
    <location>
        <begin position="45"/>
        <end position="236"/>
    </location>
</feature>
<proteinExistence type="inferred from homology"/>
<evidence type="ECO:0000256" key="3">
    <source>
        <dbReference type="ARBA" id="ARBA00022448"/>
    </source>
</evidence>
<dbReference type="SUPFAM" id="SSF161111">
    <property type="entry name" value="Cation efflux protein transmembrane domain-like"/>
    <property type="match status" value="1"/>
</dbReference>
<protein>
    <submittedName>
        <fullName evidence="10">Cation transporter</fullName>
    </submittedName>
</protein>
<name>A0A3S0TWJ9_9BACI</name>
<dbReference type="Gene3D" id="1.20.1510.10">
    <property type="entry name" value="Cation efflux protein transmembrane domain"/>
    <property type="match status" value="1"/>
</dbReference>
<dbReference type="InterPro" id="IPR002524">
    <property type="entry name" value="Cation_efflux"/>
</dbReference>
<dbReference type="GO" id="GO:0016020">
    <property type="term" value="C:membrane"/>
    <property type="evidence" value="ECO:0007669"/>
    <property type="project" value="UniProtKB-SubCell"/>
</dbReference>
<evidence type="ECO:0000256" key="4">
    <source>
        <dbReference type="ARBA" id="ARBA00022692"/>
    </source>
</evidence>
<evidence type="ECO:0000313" key="10">
    <source>
        <dbReference type="EMBL" id="RUQ24252.1"/>
    </source>
</evidence>
<keyword evidence="6 7" id="KW-0472">Membrane</keyword>